<sequence>MATTTANDKYQNFSSQRVSQLNTLYTRLQKTLQYIQQQVNKKGDQIVIWISGCFTIILFISNKFQQVSQTTLNQMSYEFLQPKNILKVHPLFDLFLSIDTSVIKIINKQFQTQSEFKTNVKFTETGRSYLYRPVLCRGTIFVQSDENVHALKDQNLEFVATIPKFVFRQSEYALNCLFESYNQLYAHDNNDSLYILKNGKFEFVQGLAACQLYQFGDQVYATGQYIYMEVKPQIIVIGNYFKWLVLRLVIGCAIIGSEVVDMTTGLKLSTYSNNGGQLVLGDAGLQVHNVGLSNTLGGEIIPRMKCVYENYLTKQMNFSYKYEISQLLTLTILLNNISPIINSKYAKTVDRFNGVNERILCKLYGFKKEIAEVGGLFGRVGAKYLELFDNAQQ</sequence>
<gene>
    <name evidence="3" type="ORF">HINF_LOCUS47582</name>
    <name evidence="2" type="ORF">HINF_LOCUS5296</name>
</gene>
<dbReference type="EMBL" id="CATOUU010000137">
    <property type="protein sequence ID" value="CAI9917651.1"/>
    <property type="molecule type" value="Genomic_DNA"/>
</dbReference>
<evidence type="ECO:0000313" key="4">
    <source>
        <dbReference type="Proteomes" id="UP001642409"/>
    </source>
</evidence>
<organism evidence="2">
    <name type="scientific">Hexamita inflata</name>
    <dbReference type="NCBI Taxonomy" id="28002"/>
    <lineage>
        <taxon>Eukaryota</taxon>
        <taxon>Metamonada</taxon>
        <taxon>Diplomonadida</taxon>
        <taxon>Hexamitidae</taxon>
        <taxon>Hexamitinae</taxon>
        <taxon>Hexamita</taxon>
    </lineage>
</organism>
<protein>
    <submittedName>
        <fullName evidence="3">Hypothetical_protein</fullName>
    </submittedName>
</protein>
<keyword evidence="1" id="KW-0812">Transmembrane</keyword>
<feature type="transmembrane region" description="Helical" evidence="1">
    <location>
        <begin position="46"/>
        <end position="64"/>
    </location>
</feature>
<evidence type="ECO:0000313" key="2">
    <source>
        <dbReference type="EMBL" id="CAI9917651.1"/>
    </source>
</evidence>
<keyword evidence="4" id="KW-1185">Reference proteome</keyword>
<comment type="caution">
    <text evidence="2">The sequence shown here is derived from an EMBL/GenBank/DDBJ whole genome shotgun (WGS) entry which is preliminary data.</text>
</comment>
<keyword evidence="1" id="KW-0472">Membrane</keyword>
<name>A0AA86THT7_9EUKA</name>
<proteinExistence type="predicted"/>
<reference evidence="3 4" key="2">
    <citation type="submission" date="2024-07" db="EMBL/GenBank/DDBJ databases">
        <authorList>
            <person name="Akdeniz Z."/>
        </authorList>
    </citation>
    <scope>NUCLEOTIDE SEQUENCE [LARGE SCALE GENOMIC DNA]</scope>
</reference>
<dbReference type="Proteomes" id="UP001642409">
    <property type="component" value="Unassembled WGS sequence"/>
</dbReference>
<reference evidence="2" key="1">
    <citation type="submission" date="2023-06" db="EMBL/GenBank/DDBJ databases">
        <authorList>
            <person name="Kurt Z."/>
        </authorList>
    </citation>
    <scope>NUCLEOTIDE SEQUENCE</scope>
</reference>
<accession>A0AA86THT7</accession>
<evidence type="ECO:0000313" key="3">
    <source>
        <dbReference type="EMBL" id="CAL6057597.1"/>
    </source>
</evidence>
<evidence type="ECO:0000256" key="1">
    <source>
        <dbReference type="SAM" id="Phobius"/>
    </source>
</evidence>
<dbReference type="AlphaFoldDB" id="A0AA86THT7"/>
<dbReference type="EMBL" id="CAXDID020000215">
    <property type="protein sequence ID" value="CAL6057597.1"/>
    <property type="molecule type" value="Genomic_DNA"/>
</dbReference>
<keyword evidence="1" id="KW-1133">Transmembrane helix</keyword>